<dbReference type="NCBIfam" id="NF041083">
    <property type="entry name" value="thermosome_beta"/>
    <property type="match status" value="1"/>
</dbReference>
<evidence type="ECO:0000256" key="7">
    <source>
        <dbReference type="ARBA" id="ARBA00022691"/>
    </source>
</evidence>
<feature type="compositionally biased region" description="Low complexity" evidence="15">
    <location>
        <begin position="906"/>
        <end position="925"/>
    </location>
</feature>
<dbReference type="InterPro" id="IPR027413">
    <property type="entry name" value="GROEL-like_equatorial_sf"/>
</dbReference>
<dbReference type="NCBIfam" id="NF041082">
    <property type="entry name" value="thermosome_alpha"/>
    <property type="match status" value="1"/>
</dbReference>
<dbReference type="EMBL" id="JADBGQ010000003">
    <property type="protein sequence ID" value="KAG5405979.1"/>
    <property type="molecule type" value="Genomic_DNA"/>
</dbReference>
<evidence type="ECO:0000313" key="17">
    <source>
        <dbReference type="EMBL" id="KAG5405979.1"/>
    </source>
</evidence>
<dbReference type="Gene3D" id="3.30.260.10">
    <property type="entry name" value="TCP-1-like chaperonin intermediate domain"/>
    <property type="match status" value="1"/>
</dbReference>
<protein>
    <recommendedName>
        <fullName evidence="3">T-complex protein 1 subunit alpha</fullName>
    </recommendedName>
    <alternativeName>
        <fullName evidence="12">CCT-alpha</fullName>
    </alternativeName>
</protein>
<dbReference type="CDD" id="cd02440">
    <property type="entry name" value="AdoMet_MTases"/>
    <property type="match status" value="1"/>
</dbReference>
<dbReference type="SUPFAM" id="SSF54849">
    <property type="entry name" value="GroEL-intermediate domain like"/>
    <property type="match status" value="1"/>
</dbReference>
<dbReference type="InterPro" id="IPR029063">
    <property type="entry name" value="SAM-dependent_MTases_sf"/>
</dbReference>
<reference evidence="17 18" key="1">
    <citation type="submission" date="2021-03" db="EMBL/GenBank/DDBJ databases">
        <authorList>
            <person name="King G.J."/>
            <person name="Bancroft I."/>
            <person name="Baten A."/>
            <person name="Bloomfield J."/>
            <person name="Borpatragohain P."/>
            <person name="He Z."/>
            <person name="Irish N."/>
            <person name="Irwin J."/>
            <person name="Liu K."/>
            <person name="Mauleon R.P."/>
            <person name="Moore J."/>
            <person name="Morris R."/>
            <person name="Ostergaard L."/>
            <person name="Wang B."/>
            <person name="Wells R."/>
        </authorList>
    </citation>
    <scope>NUCLEOTIDE SEQUENCE [LARGE SCALE GENOMIC DNA]</scope>
    <source>
        <strain evidence="17">R-o-18</strain>
        <tissue evidence="17">Leaf</tissue>
    </source>
</reference>
<evidence type="ECO:0000256" key="10">
    <source>
        <dbReference type="ARBA" id="ARBA00023186"/>
    </source>
</evidence>
<feature type="region of interest" description="Disordered" evidence="15">
    <location>
        <begin position="606"/>
        <end position="625"/>
    </location>
</feature>
<dbReference type="Pfam" id="PF22528">
    <property type="entry name" value="PRMT_C"/>
    <property type="match status" value="1"/>
</dbReference>
<dbReference type="PROSITE" id="PS00995">
    <property type="entry name" value="TCP1_3"/>
    <property type="match status" value="1"/>
</dbReference>
<gene>
    <name evidence="17" type="primary">A03p044260.1_BraROA</name>
    <name evidence="17" type="ORF">IGI04_012098</name>
</gene>
<dbReference type="InterPro" id="IPR017998">
    <property type="entry name" value="Chaperone_TCP-1"/>
</dbReference>
<dbReference type="InterPro" id="IPR055135">
    <property type="entry name" value="PRMT_dom"/>
</dbReference>
<dbReference type="Gene3D" id="1.10.560.10">
    <property type="entry name" value="GroEL-like equatorial domain"/>
    <property type="match status" value="1"/>
</dbReference>
<evidence type="ECO:0000256" key="4">
    <source>
        <dbReference type="ARBA" id="ARBA00022490"/>
    </source>
</evidence>
<evidence type="ECO:0000256" key="14">
    <source>
        <dbReference type="RuleBase" id="RU004187"/>
    </source>
</evidence>
<keyword evidence="10 14" id="KW-0143">Chaperone</keyword>
<dbReference type="InterPro" id="IPR002194">
    <property type="entry name" value="Chaperonin_TCP-1_CS"/>
</dbReference>
<dbReference type="InterPro" id="IPR002423">
    <property type="entry name" value="Cpn60/GroEL/TCP-1"/>
</dbReference>
<dbReference type="SUPFAM" id="SSF53335">
    <property type="entry name" value="S-adenosyl-L-methionine-dependent methyltransferases"/>
    <property type="match status" value="1"/>
</dbReference>
<accession>A0ABQ7N4Z9</accession>
<evidence type="ECO:0000313" key="18">
    <source>
        <dbReference type="Proteomes" id="UP000823674"/>
    </source>
</evidence>
<dbReference type="Pfam" id="PF00118">
    <property type="entry name" value="Cpn60_TCP1"/>
    <property type="match status" value="1"/>
</dbReference>
<keyword evidence="4" id="KW-0963">Cytoplasm</keyword>
<dbReference type="SUPFAM" id="SSF52029">
    <property type="entry name" value="GroEL apical domain-like"/>
    <property type="match status" value="1"/>
</dbReference>
<feature type="region of interest" description="Disordered" evidence="15">
    <location>
        <begin position="906"/>
        <end position="935"/>
    </location>
</feature>
<dbReference type="PROSITE" id="PS00751">
    <property type="entry name" value="TCP1_2"/>
    <property type="match status" value="1"/>
</dbReference>
<dbReference type="InterPro" id="IPR054827">
    <property type="entry name" value="thermosome_alpha"/>
</dbReference>
<keyword evidence="6 13" id="KW-0808">Transferase</keyword>
<dbReference type="InterPro" id="IPR053374">
    <property type="entry name" value="TCP-1_chaperonin"/>
</dbReference>
<keyword evidence="7 13" id="KW-0949">S-adenosyl-L-methionine</keyword>
<keyword evidence="8 14" id="KW-0547">Nucleotide-binding</keyword>
<dbReference type="Gene3D" id="2.70.160.11">
    <property type="entry name" value="Hnrnp arginine n-methyltransferase1"/>
    <property type="match status" value="1"/>
</dbReference>
<evidence type="ECO:0000256" key="9">
    <source>
        <dbReference type="ARBA" id="ARBA00022840"/>
    </source>
</evidence>
<dbReference type="PANTHER" id="PTHR11353">
    <property type="entry name" value="CHAPERONIN"/>
    <property type="match status" value="1"/>
</dbReference>
<dbReference type="NCBIfam" id="TIGR02340">
    <property type="entry name" value="chap_CCT_alpha"/>
    <property type="match status" value="1"/>
</dbReference>
<keyword evidence="18" id="KW-1185">Reference proteome</keyword>
<dbReference type="PRINTS" id="PR00304">
    <property type="entry name" value="TCOMPLEXTCP1"/>
</dbReference>
<evidence type="ECO:0000256" key="6">
    <source>
        <dbReference type="ARBA" id="ARBA00022679"/>
    </source>
</evidence>
<evidence type="ECO:0000256" key="8">
    <source>
        <dbReference type="ARBA" id="ARBA00022741"/>
    </source>
</evidence>
<evidence type="ECO:0000256" key="13">
    <source>
        <dbReference type="PROSITE-ProRule" id="PRU01015"/>
    </source>
</evidence>
<keyword evidence="9 14" id="KW-0067">ATP-binding</keyword>
<dbReference type="Gene3D" id="3.50.7.10">
    <property type="entry name" value="GroEL"/>
    <property type="match status" value="1"/>
</dbReference>
<dbReference type="Proteomes" id="UP000823674">
    <property type="component" value="Chromosome A03"/>
</dbReference>
<dbReference type="Pfam" id="PF06325">
    <property type="entry name" value="PrmA"/>
    <property type="match status" value="1"/>
</dbReference>
<dbReference type="Gene3D" id="3.40.50.150">
    <property type="entry name" value="Vaccinia Virus protein VP39"/>
    <property type="match status" value="1"/>
</dbReference>
<evidence type="ECO:0000256" key="2">
    <source>
        <dbReference type="ARBA" id="ARBA00008020"/>
    </source>
</evidence>
<proteinExistence type="inferred from homology"/>
<dbReference type="CDD" id="cd03335">
    <property type="entry name" value="TCP1_alpha"/>
    <property type="match status" value="1"/>
</dbReference>
<evidence type="ECO:0000256" key="1">
    <source>
        <dbReference type="ARBA" id="ARBA00004496"/>
    </source>
</evidence>
<evidence type="ECO:0000259" key="16">
    <source>
        <dbReference type="Pfam" id="PF22528"/>
    </source>
</evidence>
<evidence type="ECO:0000256" key="3">
    <source>
        <dbReference type="ARBA" id="ARBA00014424"/>
    </source>
</evidence>
<comment type="subcellular location">
    <subcellularLocation>
        <location evidence="1">Cytoplasm</location>
    </subcellularLocation>
</comment>
<name>A0ABQ7N4Z9_BRACM</name>
<dbReference type="PROSITE" id="PS51678">
    <property type="entry name" value="SAM_MT_PRMT"/>
    <property type="match status" value="1"/>
</dbReference>
<dbReference type="InterPro" id="IPR027410">
    <property type="entry name" value="TCP-1-like_intermed_sf"/>
</dbReference>
<evidence type="ECO:0000256" key="11">
    <source>
        <dbReference type="ARBA" id="ARBA00024677"/>
    </source>
</evidence>
<comment type="similarity">
    <text evidence="2 14">Belongs to the TCP-1 chaperonin family.</text>
</comment>
<organism evidence="17 18">
    <name type="scientific">Brassica rapa subsp. trilocularis</name>
    <dbReference type="NCBI Taxonomy" id="1813537"/>
    <lineage>
        <taxon>Eukaryota</taxon>
        <taxon>Viridiplantae</taxon>
        <taxon>Streptophyta</taxon>
        <taxon>Embryophyta</taxon>
        <taxon>Tracheophyta</taxon>
        <taxon>Spermatophyta</taxon>
        <taxon>Magnoliopsida</taxon>
        <taxon>eudicotyledons</taxon>
        <taxon>Gunneridae</taxon>
        <taxon>Pentapetalae</taxon>
        <taxon>rosids</taxon>
        <taxon>malvids</taxon>
        <taxon>Brassicales</taxon>
        <taxon>Brassicaceae</taxon>
        <taxon>Brassiceae</taxon>
        <taxon>Brassica</taxon>
    </lineage>
</organism>
<evidence type="ECO:0000256" key="5">
    <source>
        <dbReference type="ARBA" id="ARBA00022603"/>
    </source>
</evidence>
<evidence type="ECO:0000256" key="12">
    <source>
        <dbReference type="ARBA" id="ARBA00030049"/>
    </source>
</evidence>
<dbReference type="InterPro" id="IPR012715">
    <property type="entry name" value="Chap_CCT_alpha"/>
</dbReference>
<feature type="domain" description="Protein arginine N-methyltransferase" evidence="16">
    <location>
        <begin position="797"/>
        <end position="981"/>
    </location>
</feature>
<dbReference type="SUPFAM" id="SSF48592">
    <property type="entry name" value="GroEL equatorial domain-like"/>
    <property type="match status" value="1"/>
</dbReference>
<dbReference type="PROSITE" id="PS00750">
    <property type="entry name" value="TCP1_1"/>
    <property type="match status" value="1"/>
</dbReference>
<comment type="function">
    <text evidence="11">Molecular chaperone; assists the folding of proteins upon ATP hydrolysis. Known to play a role, in vitro, in the folding of actin and tubulin.</text>
</comment>
<dbReference type="InterPro" id="IPR025799">
    <property type="entry name" value="Arg_MeTrfase"/>
</dbReference>
<dbReference type="InterPro" id="IPR027409">
    <property type="entry name" value="GroEL-like_apical_dom_sf"/>
</dbReference>
<evidence type="ECO:0000256" key="15">
    <source>
        <dbReference type="SAM" id="MobiDB-lite"/>
    </source>
</evidence>
<comment type="caution">
    <text evidence="17">The sequence shown here is derived from an EMBL/GenBank/DDBJ whole genome shotgun (WGS) entry which is preliminary data.</text>
</comment>
<sequence>MSISAQNPDISGDRQSGQDVRTQNVVACQAISNIVKTSLGPVGLDKMLVDDIGDVTITNDGATILRMLEVEHPAAKVLVELAELQDREVGDGTTSVVIVAAELLKRANDLVRNKIHPTSIISGYRLAMREACKYIDEKLVTKVEKLGRVPLINCAKTSMSSKLISGDSDFFANLVVDAVLSVKMTNQRGEIKYPIKGINILKAHGQSARDSYLLKGYALNTGRAAQGMPLRVSPAKIACLDFNLQKTKMQLGVQVVVNDPRELEKIRQREADMTKERIEKLLKAGANVILTTKGIDDMALKYFVEAGAIAVRRVRKDDMRHVAKATGATLVTTFADMEGEETFDPAHLGSADEVVEERIADDDVVLIKGTKTSSAVSLILRGANDYMLDEMERALHDSLCIVKRTLESNAVVAGGGAVESALSVYLEHLATTLGSREQLAIAEFAEALLVIPKVLAVNAAKDATELVAKLRAYHHTAQTKADKKHYSSMGLDLVNGIVRNNLEAGVIEPAMSKVKIIQFATEAAITILRIDDMIKLVKEDGQGDEKEEDPWFTRVLQQTVVVKRQRRCILSGFNQNMQSGGDYSNGFHGELDRVEEKQLPGLSSFGRAKRRSTRGGAHDPRGGLTNGFMVSDQLGEQNPLETQKSPPPCTDFDVAYFHSYAHVGIHEEMIKDRARTETYKEAIMQHQSFIQGKVVVDVGCGTGILSIFCAQAGAKRVYAVDASDIAVQANEVVKANGLSDKVIVLHGRVEDVEIDEEVDVIISEWMGYMLLYESMLGSVITARDRWLKPGGLILPSHATLYMAPVSHPDRYSHSIDFWRNVYGIDMSAMMQLAKQCAFEEPSVESISGENVLTWPEVVKHIDCQTVKIQELDSVIASYKFKSMMRAPMHGFGFWFDVEFSEPASSPAKTTSATSVASGSSSVSPSREGNHKKRSNPSDALTIVYLYDPVDVEQDQVIEGSVTLSQSKENRRFMNIHLEYSSAGRSFVKESVMR</sequence>
<keyword evidence="5 13" id="KW-0489">Methyltransferase</keyword>